<sequence>IRNGNLKSILGLFFILSRYKQQQQQQQQYYQSLVELSQQTSSTALSTSSLKTQEMQSRQ</sequence>
<organism evidence="1 2">
    <name type="scientific">Ilyodon furcidens</name>
    <name type="common">goldbreast splitfin</name>
    <dbReference type="NCBI Taxonomy" id="33524"/>
    <lineage>
        <taxon>Eukaryota</taxon>
        <taxon>Metazoa</taxon>
        <taxon>Chordata</taxon>
        <taxon>Craniata</taxon>
        <taxon>Vertebrata</taxon>
        <taxon>Euteleostomi</taxon>
        <taxon>Actinopterygii</taxon>
        <taxon>Neopterygii</taxon>
        <taxon>Teleostei</taxon>
        <taxon>Neoteleostei</taxon>
        <taxon>Acanthomorphata</taxon>
        <taxon>Ovalentaria</taxon>
        <taxon>Atherinomorphae</taxon>
        <taxon>Cyprinodontiformes</taxon>
        <taxon>Goodeidae</taxon>
        <taxon>Ilyodon</taxon>
    </lineage>
</organism>
<feature type="non-terminal residue" evidence="1">
    <location>
        <position position="1"/>
    </location>
</feature>
<dbReference type="InterPro" id="IPR036872">
    <property type="entry name" value="CH_dom_sf"/>
</dbReference>
<dbReference type="InterPro" id="IPR039041">
    <property type="entry name" value="Nav/unc-53"/>
</dbReference>
<dbReference type="PANTHER" id="PTHR12784">
    <property type="entry name" value="STEERIN"/>
    <property type="match status" value="1"/>
</dbReference>
<evidence type="ECO:0000313" key="1">
    <source>
        <dbReference type="EMBL" id="MEQ2233801.1"/>
    </source>
</evidence>
<evidence type="ECO:0000313" key="2">
    <source>
        <dbReference type="Proteomes" id="UP001482620"/>
    </source>
</evidence>
<dbReference type="SUPFAM" id="SSF47576">
    <property type="entry name" value="Calponin-homology domain, CH-domain"/>
    <property type="match status" value="1"/>
</dbReference>
<dbReference type="Proteomes" id="UP001482620">
    <property type="component" value="Unassembled WGS sequence"/>
</dbReference>
<comment type="caution">
    <text evidence="1">The sequence shown here is derived from an EMBL/GenBank/DDBJ whole genome shotgun (WGS) entry which is preliminary data.</text>
</comment>
<proteinExistence type="predicted"/>
<accession>A0ABV0TMS8</accession>
<dbReference type="EMBL" id="JAHRIQ010037882">
    <property type="protein sequence ID" value="MEQ2233801.1"/>
    <property type="molecule type" value="Genomic_DNA"/>
</dbReference>
<gene>
    <name evidence="1" type="ORF">ILYODFUR_025518</name>
</gene>
<dbReference type="PANTHER" id="PTHR12784:SF28">
    <property type="entry name" value="PROTEIN SICKIE"/>
    <property type="match status" value="1"/>
</dbReference>
<name>A0ABV0TMS8_9TELE</name>
<reference evidence="1 2" key="1">
    <citation type="submission" date="2021-06" db="EMBL/GenBank/DDBJ databases">
        <authorList>
            <person name="Palmer J.M."/>
        </authorList>
    </citation>
    <scope>NUCLEOTIDE SEQUENCE [LARGE SCALE GENOMIC DNA]</scope>
    <source>
        <strain evidence="2">if_2019</strain>
        <tissue evidence="1">Muscle</tissue>
    </source>
</reference>
<keyword evidence="2" id="KW-1185">Reference proteome</keyword>
<protein>
    <submittedName>
        <fullName evidence="1">Uncharacterized protein</fullName>
    </submittedName>
</protein>